<keyword evidence="3" id="KW-0347">Helicase</keyword>
<dbReference type="InterPro" id="IPR027417">
    <property type="entry name" value="P-loop_NTPase"/>
</dbReference>
<dbReference type="AlphaFoldDB" id="A0A7J5BZ23"/>
<dbReference type="Proteomes" id="UP000467240">
    <property type="component" value="Unassembled WGS sequence"/>
</dbReference>
<feature type="domain" description="Helicase C-terminal" evidence="7">
    <location>
        <begin position="253"/>
        <end position="439"/>
    </location>
</feature>
<keyword evidence="9" id="KW-1185">Reference proteome</keyword>
<dbReference type="SMART" id="SM00487">
    <property type="entry name" value="DEXDc"/>
    <property type="match status" value="1"/>
</dbReference>
<dbReference type="InterPro" id="IPR021904">
    <property type="entry name" value="DUF3516"/>
</dbReference>
<reference evidence="8 9" key="1">
    <citation type="submission" date="2019-09" db="EMBL/GenBank/DDBJ databases">
        <title>Phylogeny of genus Pseudoclavibacter and closely related genus.</title>
        <authorList>
            <person name="Li Y."/>
        </authorList>
    </citation>
    <scope>NUCLEOTIDE SEQUENCE [LARGE SCALE GENOMIC DNA]</scope>
    <source>
        <strain evidence="8 9">DSM 23821</strain>
    </source>
</reference>
<dbReference type="PROSITE" id="PS51192">
    <property type="entry name" value="HELICASE_ATP_BIND_1"/>
    <property type="match status" value="1"/>
</dbReference>
<dbReference type="InterPro" id="IPR001650">
    <property type="entry name" value="Helicase_C-like"/>
</dbReference>
<dbReference type="GO" id="GO:0004386">
    <property type="term" value="F:helicase activity"/>
    <property type="evidence" value="ECO:0007669"/>
    <property type="project" value="UniProtKB-KW"/>
</dbReference>
<proteinExistence type="predicted"/>
<dbReference type="GO" id="GO:0005524">
    <property type="term" value="F:ATP binding"/>
    <property type="evidence" value="ECO:0007669"/>
    <property type="project" value="UniProtKB-KW"/>
</dbReference>
<dbReference type="Pfam" id="PF00271">
    <property type="entry name" value="Helicase_C"/>
    <property type="match status" value="1"/>
</dbReference>
<dbReference type="Pfam" id="PF12029">
    <property type="entry name" value="DUF3516"/>
    <property type="match status" value="1"/>
</dbReference>
<feature type="region of interest" description="Disordered" evidence="5">
    <location>
        <begin position="1"/>
        <end position="31"/>
    </location>
</feature>
<evidence type="ECO:0000256" key="3">
    <source>
        <dbReference type="ARBA" id="ARBA00022806"/>
    </source>
</evidence>
<dbReference type="OrthoDB" id="3229913at2"/>
<feature type="compositionally biased region" description="Low complexity" evidence="5">
    <location>
        <begin position="1"/>
        <end position="21"/>
    </location>
</feature>
<evidence type="ECO:0000313" key="8">
    <source>
        <dbReference type="EMBL" id="KAB1659608.1"/>
    </source>
</evidence>
<dbReference type="InterPro" id="IPR014001">
    <property type="entry name" value="Helicase_ATP-bd"/>
</dbReference>
<dbReference type="RefSeq" id="WP_158039774.1">
    <property type="nucleotide sequence ID" value="NZ_JACCFV010000001.1"/>
</dbReference>
<dbReference type="GO" id="GO:0016787">
    <property type="term" value="F:hydrolase activity"/>
    <property type="evidence" value="ECO:0007669"/>
    <property type="project" value="UniProtKB-KW"/>
</dbReference>
<keyword evidence="4" id="KW-0067">ATP-binding</keyword>
<evidence type="ECO:0000259" key="6">
    <source>
        <dbReference type="PROSITE" id="PS51192"/>
    </source>
</evidence>
<evidence type="ECO:0000256" key="2">
    <source>
        <dbReference type="ARBA" id="ARBA00022801"/>
    </source>
</evidence>
<evidence type="ECO:0000256" key="5">
    <source>
        <dbReference type="SAM" id="MobiDB-lite"/>
    </source>
</evidence>
<sequence length="882" mass="97091">MTSDAAPGPATPTTPEIPTLPERLGLTGRSARPAGVWTDEEFDTYDPDAVYDAFVEWAGDRGISLYPAQDEAAMELAAGSHVILSTPTGTGKSLVAVAAHAVALAKGERSYYTAPIKALVSEKFFDLVDTFGAENVGMVTGDSSVNADAPIVCCTAEILANLALRHGPDADIGQVVMDEFHYYADPDRGWAWQVPLIELTGAQFLLMSATLGDVTDIVDDLEERTGRDVAEITGVERPVPLDFDYVDTPAHETVETLLQDGKGPIYVVHFSQAAAVERAQALSSIRIVDRAGRDEIADAIGGFRFTTVFGRTLSRYLRSGIGVHHAGMLPRYRRLVETLAQRGLLRVICGTDTLGVGINVPIRTVLLTALTKFDGERMRHLTAREFHQIAGRAGRAGYDTAGSVVCLAPEHEIENAQALRKAGDDERKRKRVVRKKPPTGFVSWGERSFEKLVESRPEPLTPTMQMTAAMLINIVARGGDALDHVRSLIESSHVSATRKTELKRRAIAIFRTLVAADVVEIDRDEPLPATPGGIRRPSIHLTVDLQPNFALNQPLSPFALAVIELLDPADDGTDQGPGTGHYALDVVSVIESTLDDPRPVLSQQQFKARGEAVAAMKREGIEYDERMERLEEVTHPKPLAELLDEAFTSYTASQPWAADFELRPKAVVRDMYERAMSFAEFIDFYQLARSEGLVLRYLSDADRAIRQTVPEEWKNEELHEIIEWLGALVRQVDSSLVDEWAELVDPRPVAEGEIVVPPAPPSIVVNRRAFTVLVRNELFRRVQLAAQERDEDLAALDPDVDWSAFLDEYFEVHDDIGVDARARSPKLCEIDESASSDGRWSVVQIIDDPEGDHDWRIRAEVDLTASTEAGEAVVRVTELVHL</sequence>
<dbReference type="SUPFAM" id="SSF52540">
    <property type="entry name" value="P-loop containing nucleoside triphosphate hydrolases"/>
    <property type="match status" value="1"/>
</dbReference>
<feature type="domain" description="Helicase ATP-binding" evidence="6">
    <location>
        <begin position="73"/>
        <end position="229"/>
    </location>
</feature>
<gene>
    <name evidence="8" type="ORF">F8O01_04890</name>
</gene>
<accession>A0A7J5BZ23</accession>
<dbReference type="PROSITE" id="PS51194">
    <property type="entry name" value="HELICASE_CTER"/>
    <property type="match status" value="1"/>
</dbReference>
<dbReference type="SMART" id="SM00490">
    <property type="entry name" value="HELICc"/>
    <property type="match status" value="1"/>
</dbReference>
<dbReference type="InterPro" id="IPR011545">
    <property type="entry name" value="DEAD/DEAH_box_helicase_dom"/>
</dbReference>
<dbReference type="Pfam" id="PF00270">
    <property type="entry name" value="DEAD"/>
    <property type="match status" value="1"/>
</dbReference>
<keyword evidence="1" id="KW-0547">Nucleotide-binding</keyword>
<evidence type="ECO:0000259" key="7">
    <source>
        <dbReference type="PROSITE" id="PS51194"/>
    </source>
</evidence>
<comment type="caution">
    <text evidence="8">The sequence shown here is derived from an EMBL/GenBank/DDBJ whole genome shotgun (WGS) entry which is preliminary data.</text>
</comment>
<dbReference type="PANTHER" id="PTHR12131:SF1">
    <property type="entry name" value="ATP-DEPENDENT RNA HELICASE SUPV3L1, MITOCHONDRIAL-RELATED"/>
    <property type="match status" value="1"/>
</dbReference>
<protein>
    <submittedName>
        <fullName evidence="8">DUF3516 domain-containing protein</fullName>
    </submittedName>
</protein>
<keyword evidence="2" id="KW-0378">Hydrolase</keyword>
<dbReference type="InterPro" id="IPR050699">
    <property type="entry name" value="RNA-DNA_Helicase"/>
</dbReference>
<organism evidence="8 9">
    <name type="scientific">Pseudoclavibacter chungangensis</name>
    <dbReference type="NCBI Taxonomy" id="587635"/>
    <lineage>
        <taxon>Bacteria</taxon>
        <taxon>Bacillati</taxon>
        <taxon>Actinomycetota</taxon>
        <taxon>Actinomycetes</taxon>
        <taxon>Micrococcales</taxon>
        <taxon>Microbacteriaceae</taxon>
        <taxon>Pseudoclavibacter</taxon>
    </lineage>
</organism>
<evidence type="ECO:0000256" key="4">
    <source>
        <dbReference type="ARBA" id="ARBA00022840"/>
    </source>
</evidence>
<dbReference type="EMBL" id="WBJZ01000005">
    <property type="protein sequence ID" value="KAB1659608.1"/>
    <property type="molecule type" value="Genomic_DNA"/>
</dbReference>
<dbReference type="PANTHER" id="PTHR12131">
    <property type="entry name" value="ATP-DEPENDENT RNA AND DNA HELICASE"/>
    <property type="match status" value="1"/>
</dbReference>
<evidence type="ECO:0000256" key="1">
    <source>
        <dbReference type="ARBA" id="ARBA00022741"/>
    </source>
</evidence>
<dbReference type="GO" id="GO:0003676">
    <property type="term" value="F:nucleic acid binding"/>
    <property type="evidence" value="ECO:0007669"/>
    <property type="project" value="InterPro"/>
</dbReference>
<dbReference type="Gene3D" id="3.40.50.300">
    <property type="entry name" value="P-loop containing nucleotide triphosphate hydrolases"/>
    <property type="match status" value="2"/>
</dbReference>
<evidence type="ECO:0000313" key="9">
    <source>
        <dbReference type="Proteomes" id="UP000467240"/>
    </source>
</evidence>
<name>A0A7J5BZ23_9MICO</name>